<dbReference type="Proteomes" id="UP000297447">
    <property type="component" value="Unassembled WGS sequence"/>
</dbReference>
<protein>
    <submittedName>
        <fullName evidence="3">Ribonuclease D</fullName>
    </submittedName>
</protein>
<dbReference type="GO" id="GO:0000166">
    <property type="term" value="F:nucleotide binding"/>
    <property type="evidence" value="ECO:0007669"/>
    <property type="project" value="InterPro"/>
</dbReference>
<dbReference type="InterPro" id="IPR010997">
    <property type="entry name" value="HRDC-like_sf"/>
</dbReference>
<dbReference type="GO" id="GO:0006139">
    <property type="term" value="P:nucleobase-containing compound metabolic process"/>
    <property type="evidence" value="ECO:0007669"/>
    <property type="project" value="InterPro"/>
</dbReference>
<feature type="domain" description="HRDC" evidence="2">
    <location>
        <begin position="280"/>
        <end position="360"/>
    </location>
</feature>
<dbReference type="Gene3D" id="1.10.150.80">
    <property type="entry name" value="HRDC domain"/>
    <property type="match status" value="2"/>
</dbReference>
<dbReference type="OrthoDB" id="144122at2"/>
<dbReference type="InterPro" id="IPR012337">
    <property type="entry name" value="RNaseH-like_sf"/>
</dbReference>
<dbReference type="InterPro" id="IPR051086">
    <property type="entry name" value="RNase_D-like"/>
</dbReference>
<dbReference type="SMART" id="SM00474">
    <property type="entry name" value="35EXOc"/>
    <property type="match status" value="1"/>
</dbReference>
<dbReference type="SMART" id="SM00341">
    <property type="entry name" value="HRDC"/>
    <property type="match status" value="1"/>
</dbReference>
<dbReference type="GO" id="GO:0003676">
    <property type="term" value="F:nucleic acid binding"/>
    <property type="evidence" value="ECO:0007669"/>
    <property type="project" value="InterPro"/>
</dbReference>
<dbReference type="InterPro" id="IPR041605">
    <property type="entry name" value="Exo_C"/>
</dbReference>
<feature type="region of interest" description="Disordered" evidence="1">
    <location>
        <begin position="1"/>
        <end position="20"/>
    </location>
</feature>
<dbReference type="InterPro" id="IPR002121">
    <property type="entry name" value="HRDC_dom"/>
</dbReference>
<accession>A0A4R8ZTE5</accession>
<comment type="caution">
    <text evidence="3">The sequence shown here is derived from an EMBL/GenBank/DDBJ whole genome shotgun (WGS) entry which is preliminary data.</text>
</comment>
<dbReference type="SUPFAM" id="SSF53098">
    <property type="entry name" value="Ribonuclease H-like"/>
    <property type="match status" value="1"/>
</dbReference>
<dbReference type="Pfam" id="PF00570">
    <property type="entry name" value="HRDC"/>
    <property type="match status" value="1"/>
</dbReference>
<dbReference type="Pfam" id="PF18305">
    <property type="entry name" value="DNA_pol_A_exoN"/>
    <property type="match status" value="1"/>
</dbReference>
<keyword evidence="4" id="KW-1185">Reference proteome</keyword>
<organism evidence="3 4">
    <name type="scientific">Cryobacterium frigoriphilum</name>
    <dbReference type="NCBI Taxonomy" id="1259150"/>
    <lineage>
        <taxon>Bacteria</taxon>
        <taxon>Bacillati</taxon>
        <taxon>Actinomycetota</taxon>
        <taxon>Actinomycetes</taxon>
        <taxon>Micrococcales</taxon>
        <taxon>Microbacteriaceae</taxon>
        <taxon>Cryobacterium</taxon>
    </lineage>
</organism>
<dbReference type="PANTHER" id="PTHR47649">
    <property type="entry name" value="RIBONUCLEASE D"/>
    <property type="match status" value="1"/>
</dbReference>
<dbReference type="GO" id="GO:0008408">
    <property type="term" value="F:3'-5' exonuclease activity"/>
    <property type="evidence" value="ECO:0007669"/>
    <property type="project" value="InterPro"/>
</dbReference>
<name>A0A4R8ZTE5_9MICO</name>
<sequence>MSKAGASCSACSPGYPPRGKESVCCQHAEQHVDSRDSQIEDPSGTTAHITAHTAEVATPGARTITEGHTIDLGTHRVIDTREGYLAATKLLAAGTGPIGIDAERASGFTYSQRAYLIQIYRRDAGTFLFDPPPIGDFSELNDALADQVWILHAASQDLACLREVGIDPQRIFDTELGARLLGLPRVGLGTVVEELLSIHLKKEHSAANWSTRPLPEPWLVYAALDVELLPDLYDRMVMMFTEARKSGIAEQEFQAVLAKEAKPARAEPWRRLSGVHGLRGVRNLAVARELWIARDDYARDVDISPGRLIPDAAIIAAAKLNPSTRQALSNLREFTGRASRSQLDRWWAAIAFAQTTTELPQLKPSGDTLPPPRAWAERNPEADVRYRFARLALAEVGEALSIPLENLLTPDYLRRVAWSPPQPTDAASVALALAELGARQWQIDATAQVIAEAFVDDHQTEEPAPDSES</sequence>
<evidence type="ECO:0000313" key="4">
    <source>
        <dbReference type="Proteomes" id="UP000297447"/>
    </source>
</evidence>
<dbReference type="InterPro" id="IPR044876">
    <property type="entry name" value="HRDC_dom_sf"/>
</dbReference>
<dbReference type="InterPro" id="IPR036397">
    <property type="entry name" value="RNaseH_sf"/>
</dbReference>
<dbReference type="Pfam" id="PF01612">
    <property type="entry name" value="DNA_pol_A_exo1"/>
    <property type="match status" value="1"/>
</dbReference>
<dbReference type="PROSITE" id="PS50967">
    <property type="entry name" value="HRDC"/>
    <property type="match status" value="1"/>
</dbReference>
<dbReference type="AlphaFoldDB" id="A0A4R8ZTE5"/>
<dbReference type="Gene3D" id="3.30.420.10">
    <property type="entry name" value="Ribonuclease H-like superfamily/Ribonuclease H"/>
    <property type="match status" value="1"/>
</dbReference>
<evidence type="ECO:0000313" key="3">
    <source>
        <dbReference type="EMBL" id="TFD45149.1"/>
    </source>
</evidence>
<reference evidence="3 4" key="1">
    <citation type="submission" date="2019-03" db="EMBL/GenBank/DDBJ databases">
        <title>Genomics of glacier-inhabiting Cryobacterium strains.</title>
        <authorList>
            <person name="Liu Q."/>
            <person name="Xin Y.-H."/>
        </authorList>
    </citation>
    <scope>NUCLEOTIDE SEQUENCE [LARGE SCALE GENOMIC DNA]</scope>
    <source>
        <strain evidence="3 4">Hh14</strain>
    </source>
</reference>
<dbReference type="EMBL" id="SOHE01000088">
    <property type="protein sequence ID" value="TFD45149.1"/>
    <property type="molecule type" value="Genomic_DNA"/>
</dbReference>
<proteinExistence type="predicted"/>
<dbReference type="SUPFAM" id="SSF47819">
    <property type="entry name" value="HRDC-like"/>
    <property type="match status" value="1"/>
</dbReference>
<gene>
    <name evidence="3" type="ORF">E3T55_19185</name>
</gene>
<dbReference type="CDD" id="cd06142">
    <property type="entry name" value="RNaseD_exo"/>
    <property type="match status" value="1"/>
</dbReference>
<dbReference type="PANTHER" id="PTHR47649:SF1">
    <property type="entry name" value="RIBONUCLEASE D"/>
    <property type="match status" value="1"/>
</dbReference>
<dbReference type="InterPro" id="IPR002562">
    <property type="entry name" value="3'-5'_exonuclease_dom"/>
</dbReference>
<evidence type="ECO:0000259" key="2">
    <source>
        <dbReference type="PROSITE" id="PS50967"/>
    </source>
</evidence>
<evidence type="ECO:0000256" key="1">
    <source>
        <dbReference type="SAM" id="MobiDB-lite"/>
    </source>
</evidence>